<feature type="compositionally biased region" description="Basic and acidic residues" evidence="1">
    <location>
        <begin position="352"/>
        <end position="382"/>
    </location>
</feature>
<organism evidence="4 5">
    <name type="scientific">Gracilibacillus halophilus YIM-C55.5</name>
    <dbReference type="NCBI Taxonomy" id="1308866"/>
    <lineage>
        <taxon>Bacteria</taxon>
        <taxon>Bacillati</taxon>
        <taxon>Bacillota</taxon>
        <taxon>Bacilli</taxon>
        <taxon>Bacillales</taxon>
        <taxon>Bacillaceae</taxon>
        <taxon>Gracilibacillus</taxon>
    </lineage>
</organism>
<dbReference type="RefSeq" id="WP_003462622.1">
    <property type="nucleotide sequence ID" value="NZ_APML01000003.1"/>
</dbReference>
<dbReference type="InterPro" id="IPR055431">
    <property type="entry name" value="RsgI_M"/>
</dbReference>
<dbReference type="OrthoDB" id="9800626at2"/>
<keyword evidence="2" id="KW-1133">Transmembrane helix</keyword>
<dbReference type="AlphaFoldDB" id="N4WZE9"/>
<dbReference type="EMBL" id="APML01000003">
    <property type="protein sequence ID" value="ENH98406.1"/>
    <property type="molecule type" value="Genomic_DNA"/>
</dbReference>
<accession>N4WZE9</accession>
<feature type="compositionally biased region" description="Low complexity" evidence="1">
    <location>
        <begin position="335"/>
        <end position="345"/>
    </location>
</feature>
<keyword evidence="2" id="KW-0812">Transmembrane</keyword>
<feature type="compositionally biased region" description="Polar residues" evidence="1">
    <location>
        <begin position="250"/>
        <end position="275"/>
    </location>
</feature>
<feature type="compositionally biased region" description="Basic and acidic residues" evidence="1">
    <location>
        <begin position="277"/>
        <end position="294"/>
    </location>
</feature>
<protein>
    <recommendedName>
        <fullName evidence="3">Anti-sigma factor RsgI-like middle domain-containing protein</fullName>
    </recommendedName>
</protein>
<keyword evidence="5" id="KW-1185">Reference proteome</keyword>
<dbReference type="PATRIC" id="fig|1308866.3.peg.88"/>
<feature type="transmembrane region" description="Helical" evidence="2">
    <location>
        <begin position="59"/>
        <end position="79"/>
    </location>
</feature>
<feature type="compositionally biased region" description="Acidic residues" evidence="1">
    <location>
        <begin position="226"/>
        <end position="238"/>
    </location>
</feature>
<comment type="caution">
    <text evidence="4">The sequence shown here is derived from an EMBL/GenBank/DDBJ whole genome shotgun (WGS) entry which is preliminary data.</text>
</comment>
<gene>
    <name evidence="4" type="ORF">J416_00424</name>
</gene>
<name>N4WZE9_9BACI</name>
<evidence type="ECO:0000313" key="4">
    <source>
        <dbReference type="EMBL" id="ENH98406.1"/>
    </source>
</evidence>
<evidence type="ECO:0000256" key="1">
    <source>
        <dbReference type="SAM" id="MobiDB-lite"/>
    </source>
</evidence>
<dbReference type="eggNOG" id="ENOG5032YNU">
    <property type="taxonomic scope" value="Bacteria"/>
</dbReference>
<evidence type="ECO:0000313" key="5">
    <source>
        <dbReference type="Proteomes" id="UP000012283"/>
    </source>
</evidence>
<evidence type="ECO:0000259" key="3">
    <source>
        <dbReference type="Pfam" id="PF23750"/>
    </source>
</evidence>
<dbReference type="STRING" id="1308866.J416_00424"/>
<evidence type="ECO:0000256" key="2">
    <source>
        <dbReference type="SAM" id="Phobius"/>
    </source>
</evidence>
<dbReference type="Proteomes" id="UP000012283">
    <property type="component" value="Unassembled WGS sequence"/>
</dbReference>
<reference evidence="4 5" key="1">
    <citation type="submission" date="2013-03" db="EMBL/GenBank/DDBJ databases">
        <title>Draft genome sequence of Gracibacillus halophilus YIM-C55.5, a moderately halophilic and thermophilic organism from the Xiaochaidamu salt lake.</title>
        <authorList>
            <person name="Sugumar T."/>
            <person name="Polireddy D.R."/>
            <person name="Antony A."/>
            <person name="Madhava Y.R."/>
            <person name="Sivakumar N."/>
        </authorList>
    </citation>
    <scope>NUCLEOTIDE SEQUENCE [LARGE SCALE GENOMIC DNA]</scope>
    <source>
        <strain evidence="4 5">YIM-C55.5</strain>
    </source>
</reference>
<proteinExistence type="predicted"/>
<feature type="domain" description="Anti-sigma factor RsgI-like middle" evidence="3">
    <location>
        <begin position="89"/>
        <end position="210"/>
    </location>
</feature>
<feature type="region of interest" description="Disordered" evidence="1">
    <location>
        <begin position="214"/>
        <end position="382"/>
    </location>
</feature>
<keyword evidence="2" id="KW-0472">Membrane</keyword>
<dbReference type="Pfam" id="PF23750">
    <property type="entry name" value="RsgI_M"/>
    <property type="match status" value="1"/>
</dbReference>
<sequence length="382" mass="43707">MRGHDITGTVVDVGEKQIVLLDDDGSFHNVPRPNHSFPLIGERYMHKVKRTPIMSFSKWGISVASFAVILFVAFMQWPFVDRDHEPAYLLAVDINPSIELQLNQEFEVIDVSGVNQDGKKIIEEMTFNHRNIDQAIEQVVEQLKQSGYLSSDQKAHITATWVHLAEEEKTTEPEIDQMFSEALHDHQVSAKVETLKQSEKDYQELKEQRLMKQAVEENDTEKQNVSDEDEESQDEDAQSEPSKNKRAQTDPLQNKPAQSESSQNERTQSEKNTPTKPVKENQKEEKAESKNQSDKKKKNDRGKPVNKLDPPKKDQPKRGNPPVENKAEDQSAEEQSNQPEPSNKQNPKKKKDNQQIEKSPKDAKGKQKSEKAKNKPERSQKN</sequence>